<keyword evidence="2" id="KW-0472">Membrane</keyword>
<accession>A0A419V4L6</accession>
<name>A0A419V4L6_9BACL</name>
<reference evidence="3 4" key="1">
    <citation type="submission" date="2018-09" db="EMBL/GenBank/DDBJ databases">
        <title>Genomic Encyclopedia of Archaeal and Bacterial Type Strains, Phase II (KMG-II): from individual species to whole genera.</title>
        <authorList>
            <person name="Goeker M."/>
        </authorList>
    </citation>
    <scope>NUCLEOTIDE SEQUENCE [LARGE SCALE GENOMIC DNA]</scope>
    <source>
        <strain evidence="3 4">DSM 17008</strain>
    </source>
</reference>
<gene>
    <name evidence="3" type="ORF">ATL39_1728</name>
</gene>
<organism evidence="3 4">
    <name type="scientific">Sinobaca qinghaiensis</name>
    <dbReference type="NCBI Taxonomy" id="342944"/>
    <lineage>
        <taxon>Bacteria</taxon>
        <taxon>Bacillati</taxon>
        <taxon>Bacillota</taxon>
        <taxon>Bacilli</taxon>
        <taxon>Bacillales</taxon>
        <taxon>Sporolactobacillaceae</taxon>
        <taxon>Sinobaca</taxon>
    </lineage>
</organism>
<proteinExistence type="predicted"/>
<keyword evidence="2" id="KW-0812">Transmembrane</keyword>
<evidence type="ECO:0000256" key="2">
    <source>
        <dbReference type="SAM" id="Phobius"/>
    </source>
</evidence>
<dbReference type="EMBL" id="RAPK01000008">
    <property type="protein sequence ID" value="RKD73434.1"/>
    <property type="molecule type" value="Genomic_DNA"/>
</dbReference>
<feature type="transmembrane region" description="Helical" evidence="2">
    <location>
        <begin position="7"/>
        <end position="32"/>
    </location>
</feature>
<evidence type="ECO:0000256" key="1">
    <source>
        <dbReference type="SAM" id="MobiDB-lite"/>
    </source>
</evidence>
<evidence type="ECO:0000313" key="3">
    <source>
        <dbReference type="EMBL" id="RKD73434.1"/>
    </source>
</evidence>
<comment type="caution">
    <text evidence="3">The sequence shown here is derived from an EMBL/GenBank/DDBJ whole genome shotgun (WGS) entry which is preliminary data.</text>
</comment>
<feature type="compositionally biased region" description="Basic and acidic residues" evidence="1">
    <location>
        <begin position="192"/>
        <end position="205"/>
    </location>
</feature>
<evidence type="ECO:0000313" key="4">
    <source>
        <dbReference type="Proteomes" id="UP000285120"/>
    </source>
</evidence>
<dbReference type="AlphaFoldDB" id="A0A419V4L6"/>
<keyword evidence="2" id="KW-1133">Transmembrane helix</keyword>
<keyword evidence="4" id="KW-1185">Reference proteome</keyword>
<dbReference type="OrthoDB" id="996097at2"/>
<protein>
    <submittedName>
        <fullName evidence="3">Uncharacterized protein</fullName>
    </submittedName>
</protein>
<feature type="region of interest" description="Disordered" evidence="1">
    <location>
        <begin position="179"/>
        <end position="207"/>
    </location>
</feature>
<sequence length="351" mass="41366">MIRKKNAAAFAGGILFIIILPFIVMFSINVIVDPLWFFNHENRMNEVQEDFDERQQKINRVAFAGEEFDALLIGSSRVTYISQQEFGDENVFNMASGHMSHKEYAPYLEYVEEKRGKPLEKVYIGFDFFATSENKGVTDPDPFIQNAEDRLYPLKAYLSRDMLEQSFKNAEASLTEEPFHRSYDRNNVGTTEKLEPQETQERIEEKDADFEEVTYDENTYTYDETFKEEMQQLQEAHPETEFIAFTTPVTEELFRTMQQEGREKDYETWLRDITDVFGGVEHFMYVNSITKNPNYFYDAHHYYQTLGDLMAHRMAGVEDEELPEDFGIHLTKDNIDEELRSLKQNDWEPEE</sequence>
<dbReference type="RefSeq" id="WP_120192927.1">
    <property type="nucleotide sequence ID" value="NZ_RAPK01000008.1"/>
</dbReference>
<dbReference type="Proteomes" id="UP000285120">
    <property type="component" value="Unassembled WGS sequence"/>
</dbReference>